<dbReference type="GeneID" id="20199089"/>
<reference evidence="1 3" key="2">
    <citation type="journal article" date="2013" name="Nature">
        <title>Insights into bilaterian evolution from three spiralian genomes.</title>
        <authorList>
            <person name="Simakov O."/>
            <person name="Marletaz F."/>
            <person name="Cho S.J."/>
            <person name="Edsinger-Gonzales E."/>
            <person name="Havlak P."/>
            <person name="Hellsten U."/>
            <person name="Kuo D.H."/>
            <person name="Larsson T."/>
            <person name="Lv J."/>
            <person name="Arendt D."/>
            <person name="Savage R."/>
            <person name="Osoegawa K."/>
            <person name="de Jong P."/>
            <person name="Grimwood J."/>
            <person name="Chapman J.A."/>
            <person name="Shapiro H."/>
            <person name="Aerts A."/>
            <person name="Otillar R.P."/>
            <person name="Terry A.Y."/>
            <person name="Boore J.L."/>
            <person name="Grigoriev I.V."/>
            <person name="Lindberg D.R."/>
            <person name="Seaver E.C."/>
            <person name="Weisblat D.A."/>
            <person name="Putnam N.H."/>
            <person name="Rokhsar D.S."/>
        </authorList>
    </citation>
    <scope>NUCLEOTIDE SEQUENCE</scope>
</reference>
<dbReference type="CTD" id="20199089"/>
<dbReference type="OrthoDB" id="6129702at2759"/>
<gene>
    <name evidence="2" type="primary">20199089</name>
    <name evidence="1" type="ORF">HELRODRAFT_161239</name>
</gene>
<proteinExistence type="predicted"/>
<dbReference type="InParanoid" id="T1ER89"/>
<protein>
    <submittedName>
        <fullName evidence="1 2">Uncharacterized protein</fullName>
    </submittedName>
</protein>
<dbReference type="EnsemblMetazoa" id="HelroT161239">
    <property type="protein sequence ID" value="HelroP161239"/>
    <property type="gene ID" value="HelroG161239"/>
</dbReference>
<name>T1ER89_HELRO</name>
<dbReference type="EMBL" id="AMQM01000775">
    <property type="status" value="NOT_ANNOTATED_CDS"/>
    <property type="molecule type" value="Genomic_DNA"/>
</dbReference>
<reference evidence="2" key="3">
    <citation type="submission" date="2015-06" db="UniProtKB">
        <authorList>
            <consortium name="EnsemblMetazoa"/>
        </authorList>
    </citation>
    <scope>IDENTIFICATION</scope>
</reference>
<accession>T1ER89</accession>
<sequence length="484" mass="55847">MENKETLMQDKKCYSFKKEQMDVAQKNYATDHENQTFFMSNDAEESACLDVSDEHNSNVSTENRLYVNKEMDFLPMEVEHETDVNTINDNDRQNRFQDPYFIKSCQIYEDEIACTELFAPDIAATSQLIQENIRRNNCDVLENDLVTEEAPNWRLFNDALEKHNKSVICEKQENEKLTIEKEMKKTVKSSESYMLEMNNHVTYNTKSDDNQINQLPMTKYDLCEFQNMFAKTNDYEKKMSTDRCSKHSDVTSLFAEKTVTASKGDVISNGFNISPAVEQGIAKKIISLFENRKENNVSNEFKTDIDFNKAEGFTKTLKEKSIVTKSLSTDVNNHIPGDFIVSIANKSLFPNNDNILPKLEKFSKVDCREEYCVTENTSKCFPSFNSYNEKSIPQGIAKTLIEKWKTNDLENHNDGTKSLKYLDINAIIEAGQASQSGIFENDPEVRIDVSREEDQLPEVKSLEQMKATKELWHKMVKQNPIKNK</sequence>
<organism evidence="2 3">
    <name type="scientific">Helobdella robusta</name>
    <name type="common">Californian leech</name>
    <dbReference type="NCBI Taxonomy" id="6412"/>
    <lineage>
        <taxon>Eukaryota</taxon>
        <taxon>Metazoa</taxon>
        <taxon>Spiralia</taxon>
        <taxon>Lophotrochozoa</taxon>
        <taxon>Annelida</taxon>
        <taxon>Clitellata</taxon>
        <taxon>Hirudinea</taxon>
        <taxon>Rhynchobdellida</taxon>
        <taxon>Glossiphoniidae</taxon>
        <taxon>Helobdella</taxon>
    </lineage>
</organism>
<evidence type="ECO:0000313" key="2">
    <source>
        <dbReference type="EnsemblMetazoa" id="HelroP161239"/>
    </source>
</evidence>
<dbReference type="AlphaFoldDB" id="T1ER89"/>
<keyword evidence="3" id="KW-1185">Reference proteome</keyword>
<dbReference type="Proteomes" id="UP000015101">
    <property type="component" value="Unassembled WGS sequence"/>
</dbReference>
<reference evidence="3" key="1">
    <citation type="submission" date="2012-12" db="EMBL/GenBank/DDBJ databases">
        <authorList>
            <person name="Hellsten U."/>
            <person name="Grimwood J."/>
            <person name="Chapman J.A."/>
            <person name="Shapiro H."/>
            <person name="Aerts A."/>
            <person name="Otillar R.P."/>
            <person name="Terry A.Y."/>
            <person name="Boore J.L."/>
            <person name="Simakov O."/>
            <person name="Marletaz F."/>
            <person name="Cho S.-J."/>
            <person name="Edsinger-Gonzales E."/>
            <person name="Havlak P."/>
            <person name="Kuo D.-H."/>
            <person name="Larsson T."/>
            <person name="Lv J."/>
            <person name="Arendt D."/>
            <person name="Savage R."/>
            <person name="Osoegawa K."/>
            <person name="de Jong P."/>
            <person name="Lindberg D.R."/>
            <person name="Seaver E.C."/>
            <person name="Weisblat D.A."/>
            <person name="Putnam N.H."/>
            <person name="Grigoriev I.V."/>
            <person name="Rokhsar D.S."/>
        </authorList>
    </citation>
    <scope>NUCLEOTIDE SEQUENCE</scope>
</reference>
<evidence type="ECO:0000313" key="1">
    <source>
        <dbReference type="EMBL" id="ESO02018.1"/>
    </source>
</evidence>
<dbReference type="RefSeq" id="XP_009019426.1">
    <property type="nucleotide sequence ID" value="XM_009021178.1"/>
</dbReference>
<evidence type="ECO:0000313" key="3">
    <source>
        <dbReference type="Proteomes" id="UP000015101"/>
    </source>
</evidence>
<dbReference type="HOGENOM" id="CLU_564166_0_0_1"/>
<dbReference type="KEGG" id="hro:HELRODRAFT_161239"/>
<dbReference type="EMBL" id="KB096742">
    <property type="protein sequence ID" value="ESO02018.1"/>
    <property type="molecule type" value="Genomic_DNA"/>
</dbReference>